<keyword evidence="8" id="KW-1185">Reference proteome</keyword>
<evidence type="ECO:0008006" key="9">
    <source>
        <dbReference type="Google" id="ProtNLM"/>
    </source>
</evidence>
<evidence type="ECO:0000256" key="6">
    <source>
        <dbReference type="SAM" id="MobiDB-lite"/>
    </source>
</evidence>
<gene>
    <name evidence="7" type="ORF">KOW79_007410</name>
</gene>
<keyword evidence="3 5" id="KW-0175">Coiled coil</keyword>
<evidence type="ECO:0000256" key="3">
    <source>
        <dbReference type="ARBA" id="ARBA00023054"/>
    </source>
</evidence>
<comment type="similarity">
    <text evidence="2">Belongs to the MTUS1 family.</text>
</comment>
<feature type="coiled-coil region" evidence="5">
    <location>
        <begin position="33"/>
        <end position="67"/>
    </location>
</feature>
<evidence type="ECO:0000256" key="2">
    <source>
        <dbReference type="ARBA" id="ARBA00007585"/>
    </source>
</evidence>
<dbReference type="Gene3D" id="1.20.120.20">
    <property type="entry name" value="Apolipoprotein"/>
    <property type="match status" value="1"/>
</dbReference>
<dbReference type="Proteomes" id="UP000824219">
    <property type="component" value="Linkage Group LG08"/>
</dbReference>
<dbReference type="PANTHER" id="PTHR24200:SF7">
    <property type="entry name" value="MICROTUBULE-ASSOCIATED TUMOR SUPPRESSOR 1"/>
    <property type="match status" value="1"/>
</dbReference>
<dbReference type="GO" id="GO:0005737">
    <property type="term" value="C:cytoplasm"/>
    <property type="evidence" value="ECO:0007669"/>
    <property type="project" value="TreeGrafter"/>
</dbReference>
<protein>
    <recommendedName>
        <fullName evidence="9">Microtubule-associated tumor suppressor 1</fullName>
    </recommendedName>
</protein>
<reference evidence="7 8" key="1">
    <citation type="submission" date="2021-06" db="EMBL/GenBank/DDBJ databases">
        <title>Chromosome-level genome assembly of the red-tail catfish (Hemibagrus wyckioides).</title>
        <authorList>
            <person name="Shao F."/>
        </authorList>
    </citation>
    <scope>NUCLEOTIDE SEQUENCE [LARGE SCALE GENOMIC DNA]</scope>
    <source>
        <strain evidence="7">EC202008001</strain>
        <tissue evidence="7">Blood</tissue>
    </source>
</reference>
<name>A0A9D3NVE2_9TELE</name>
<dbReference type="OrthoDB" id="10038993at2759"/>
<dbReference type="GO" id="GO:0008017">
    <property type="term" value="F:microtubule binding"/>
    <property type="evidence" value="ECO:0007669"/>
    <property type="project" value="TreeGrafter"/>
</dbReference>
<sequence>MGCSGSKVCLNALCATPRNEESVKRYQEHAVELLDLREELVNSVQSCERLEKEKEELHAAFDGVLQKVQEQHRMDLADLEERLKTFYTNEWEKIQQSYQEEAEKYKGLMEQQLEELRAKHEAMQKDLEESHGEKVKGLKQHYEESFEELRKYHKQEMQALEKLQKETESTLTNQIEELTTANRYFSERLKAEEDRRKELADKCLKDSHTLYLEQELESLKVVLDIKNKQIHQQDKKVMQMEKLMEKNVKLEECLNKVQQENEDLKARMDRHAALSRQLSTEQAVLQESLQKETKVNKRLSMENEELLWKLQNGDLSSPRKISPSSPSMTLQSPRHSGLFSSPPVSPR</sequence>
<comment type="subcellular location">
    <subcellularLocation>
        <location evidence="1">Nucleus</location>
    </subcellularLocation>
</comment>
<evidence type="ECO:0000256" key="5">
    <source>
        <dbReference type="SAM" id="Coils"/>
    </source>
</evidence>
<accession>A0A9D3NVE2</accession>
<feature type="region of interest" description="Disordered" evidence="6">
    <location>
        <begin position="311"/>
        <end position="347"/>
    </location>
</feature>
<dbReference type="InterPro" id="IPR051293">
    <property type="entry name" value="MTUS1/CCDC69"/>
</dbReference>
<evidence type="ECO:0000313" key="8">
    <source>
        <dbReference type="Proteomes" id="UP000824219"/>
    </source>
</evidence>
<feature type="coiled-coil region" evidence="5">
    <location>
        <begin position="240"/>
        <end position="274"/>
    </location>
</feature>
<comment type="caution">
    <text evidence="7">The sequence shown here is derived from an EMBL/GenBank/DDBJ whole genome shotgun (WGS) entry which is preliminary data.</text>
</comment>
<dbReference type="AlphaFoldDB" id="A0A9D3NVE2"/>
<evidence type="ECO:0000313" key="7">
    <source>
        <dbReference type="EMBL" id="KAG7329236.1"/>
    </source>
</evidence>
<organism evidence="7 8">
    <name type="scientific">Hemibagrus wyckioides</name>
    <dbReference type="NCBI Taxonomy" id="337641"/>
    <lineage>
        <taxon>Eukaryota</taxon>
        <taxon>Metazoa</taxon>
        <taxon>Chordata</taxon>
        <taxon>Craniata</taxon>
        <taxon>Vertebrata</taxon>
        <taxon>Euteleostomi</taxon>
        <taxon>Actinopterygii</taxon>
        <taxon>Neopterygii</taxon>
        <taxon>Teleostei</taxon>
        <taxon>Ostariophysi</taxon>
        <taxon>Siluriformes</taxon>
        <taxon>Bagridae</taxon>
        <taxon>Hemibagrus</taxon>
    </lineage>
</organism>
<proteinExistence type="inferred from homology"/>
<feature type="coiled-coil region" evidence="5">
    <location>
        <begin position="95"/>
        <end position="177"/>
    </location>
</feature>
<dbReference type="GO" id="GO:0005634">
    <property type="term" value="C:nucleus"/>
    <property type="evidence" value="ECO:0007669"/>
    <property type="project" value="UniProtKB-SubCell"/>
</dbReference>
<evidence type="ECO:0000256" key="4">
    <source>
        <dbReference type="ARBA" id="ARBA00023242"/>
    </source>
</evidence>
<dbReference type="EMBL" id="JAHKSW010000008">
    <property type="protein sequence ID" value="KAG7329236.1"/>
    <property type="molecule type" value="Genomic_DNA"/>
</dbReference>
<evidence type="ECO:0000256" key="1">
    <source>
        <dbReference type="ARBA" id="ARBA00004123"/>
    </source>
</evidence>
<keyword evidence="4" id="KW-0539">Nucleus</keyword>
<dbReference type="PANTHER" id="PTHR24200">
    <property type="entry name" value="TOUCAN, ISOFORM A"/>
    <property type="match status" value="1"/>
</dbReference>
<feature type="compositionally biased region" description="Low complexity" evidence="6">
    <location>
        <begin position="316"/>
        <end position="327"/>
    </location>
</feature>